<evidence type="ECO:0000256" key="8">
    <source>
        <dbReference type="ARBA" id="ARBA00039866"/>
    </source>
</evidence>
<evidence type="ECO:0000256" key="1">
    <source>
        <dbReference type="ARBA" id="ARBA00005189"/>
    </source>
</evidence>
<evidence type="ECO:0000313" key="12">
    <source>
        <dbReference type="Proteomes" id="UP000019184"/>
    </source>
</evidence>
<dbReference type="RefSeq" id="WP_034435412.1">
    <property type="nucleotide sequence ID" value="NZ_CBTK010000272.1"/>
</dbReference>
<comment type="function">
    <text evidence="9">Catalyzes the first step in the biosynthesis of ornithine lipids, which are phosphorus-free membrane lipids. Catalyzes the 3-hydroxyacyl-acyl carrier protein-dependent acylation of ornithine to form lyso-ornithine lipid (LOL).</text>
</comment>
<evidence type="ECO:0000256" key="5">
    <source>
        <dbReference type="ARBA" id="ARBA00023315"/>
    </source>
</evidence>
<gene>
    <name evidence="11" type="ORF">BN874_560026</name>
</gene>
<evidence type="ECO:0000256" key="4">
    <source>
        <dbReference type="ARBA" id="ARBA00023098"/>
    </source>
</evidence>
<dbReference type="EC" id="2.3.2.30" evidence="7"/>
<protein>
    <recommendedName>
        <fullName evidence="8">L-ornithine N(alpha)-acyltransferase</fullName>
        <ecNumber evidence="7">2.3.2.30</ecNumber>
    </recommendedName>
</protein>
<accession>A0A7U7GEP3</accession>
<comment type="pathway">
    <text evidence="1">Lipid metabolism.</text>
</comment>
<keyword evidence="2" id="KW-0444">Lipid biosynthesis</keyword>
<keyword evidence="12" id="KW-1185">Reference proteome</keyword>
<organism evidence="11 12">
    <name type="scientific">Candidatus Contendobacter odensis Run_B_J11</name>
    <dbReference type="NCBI Taxonomy" id="1400861"/>
    <lineage>
        <taxon>Bacteria</taxon>
        <taxon>Pseudomonadati</taxon>
        <taxon>Pseudomonadota</taxon>
        <taxon>Gammaproteobacteria</taxon>
        <taxon>Candidatus Competibacteraceae</taxon>
        <taxon>Candidatus Contendibacter</taxon>
    </lineage>
</organism>
<dbReference type="Gene3D" id="3.40.630.30">
    <property type="match status" value="1"/>
</dbReference>
<dbReference type="Proteomes" id="UP000019184">
    <property type="component" value="Unassembled WGS sequence"/>
</dbReference>
<proteinExistence type="inferred from homology"/>
<dbReference type="Pfam" id="PF13444">
    <property type="entry name" value="Acetyltransf_5"/>
    <property type="match status" value="1"/>
</dbReference>
<keyword evidence="5" id="KW-0012">Acyltransferase</keyword>
<keyword evidence="4" id="KW-0443">Lipid metabolism</keyword>
<evidence type="ECO:0000256" key="10">
    <source>
        <dbReference type="ARBA" id="ARBA00047785"/>
    </source>
</evidence>
<comment type="caution">
    <text evidence="11">The sequence shown here is derived from an EMBL/GenBank/DDBJ whole genome shotgun (WGS) entry which is preliminary data.</text>
</comment>
<evidence type="ECO:0000256" key="7">
    <source>
        <dbReference type="ARBA" id="ARBA00039058"/>
    </source>
</evidence>
<reference evidence="11 12" key="1">
    <citation type="journal article" date="2014" name="ISME J.">
        <title>Candidatus Competibacter-lineage genomes retrieved from metagenomes reveal functional metabolic diversity.</title>
        <authorList>
            <person name="McIlroy S.J."/>
            <person name="Albertsen M."/>
            <person name="Andresen E.K."/>
            <person name="Saunders A.M."/>
            <person name="Kristiansen R."/>
            <person name="Stokholm-Bjerregaard M."/>
            <person name="Nielsen K.L."/>
            <person name="Nielsen P.H."/>
        </authorList>
    </citation>
    <scope>NUCLEOTIDE SEQUENCE [LARGE SCALE GENOMIC DNA]</scope>
    <source>
        <strain evidence="11 12">Run_B_J11</strain>
    </source>
</reference>
<dbReference type="SUPFAM" id="SSF55729">
    <property type="entry name" value="Acyl-CoA N-acyltransferases (Nat)"/>
    <property type="match status" value="1"/>
</dbReference>
<comment type="catalytic activity">
    <reaction evidence="10">
        <text>a (3R)-hydroxyacyl-[ACP] + L-ornithine = a lyso-ornithine lipid + holo-[ACP] + H(+)</text>
        <dbReference type="Rhea" id="RHEA:20633"/>
        <dbReference type="Rhea" id="RHEA-COMP:9685"/>
        <dbReference type="Rhea" id="RHEA-COMP:9945"/>
        <dbReference type="ChEBI" id="CHEBI:15378"/>
        <dbReference type="ChEBI" id="CHEBI:46911"/>
        <dbReference type="ChEBI" id="CHEBI:64479"/>
        <dbReference type="ChEBI" id="CHEBI:78827"/>
        <dbReference type="ChEBI" id="CHEBI:138482"/>
        <dbReference type="EC" id="2.3.2.30"/>
    </reaction>
    <physiologicalReaction direction="left-to-right" evidence="10">
        <dbReference type="Rhea" id="RHEA:20634"/>
    </physiologicalReaction>
</comment>
<dbReference type="GO" id="GO:0006629">
    <property type="term" value="P:lipid metabolic process"/>
    <property type="evidence" value="ECO:0007669"/>
    <property type="project" value="UniProtKB-KW"/>
</dbReference>
<evidence type="ECO:0000256" key="2">
    <source>
        <dbReference type="ARBA" id="ARBA00022516"/>
    </source>
</evidence>
<name>A0A7U7GEP3_9GAMM</name>
<dbReference type="PANTHER" id="PTHR37323">
    <property type="entry name" value="GCN5-RELATED N-ACETYLTRANSFERASE"/>
    <property type="match status" value="1"/>
</dbReference>
<dbReference type="InterPro" id="IPR016181">
    <property type="entry name" value="Acyl_CoA_acyltransferase"/>
</dbReference>
<comment type="similarity">
    <text evidence="6">Belongs to the acetyltransferase family. OlsB subfamily.</text>
</comment>
<dbReference type="PANTHER" id="PTHR37323:SF1">
    <property type="entry name" value="L-ORNITHINE N(ALPHA)-ACYLTRANSFERASE"/>
    <property type="match status" value="1"/>
</dbReference>
<evidence type="ECO:0000256" key="3">
    <source>
        <dbReference type="ARBA" id="ARBA00022679"/>
    </source>
</evidence>
<dbReference type="InterPro" id="IPR052351">
    <property type="entry name" value="Ornithine_N-alpha-AT"/>
</dbReference>
<evidence type="ECO:0000313" key="11">
    <source>
        <dbReference type="EMBL" id="CDH46710.1"/>
    </source>
</evidence>
<dbReference type="AlphaFoldDB" id="A0A7U7GEP3"/>
<evidence type="ECO:0000256" key="6">
    <source>
        <dbReference type="ARBA" id="ARBA00038095"/>
    </source>
</evidence>
<dbReference type="EMBL" id="CBTK010000272">
    <property type="protein sequence ID" value="CDH46710.1"/>
    <property type="molecule type" value="Genomic_DNA"/>
</dbReference>
<sequence>MKVQPQFHPSIVQSQPKGLPQVGFAESVEEVQAAQRLRYDVFAREMGARLHNQIPGLDHDHLDPYCRHVLVWDPLTTQLIGCTRILTGDSARRAGGFYAQGEFDISSVLALPGRFAEIGRTCVHRDYRNGTTITALWSGIARFVAEQRIDSLIGCASIPLGENGAMAQAIFSELAQRCLTPDNLRVKPLIPLPRRDILARDDYPMPPLLKAYLRVGAKICGEPFLDEDFQVADVFILLATRQLTRRYARHFLERAA</sequence>
<keyword evidence="3" id="KW-0808">Transferase</keyword>
<evidence type="ECO:0000256" key="9">
    <source>
        <dbReference type="ARBA" id="ARBA00045724"/>
    </source>
</evidence>
<dbReference type="GO" id="GO:0043810">
    <property type="term" value="F:ornithine-acyl [acyl carrier protein] N-acyltransferase activity"/>
    <property type="evidence" value="ECO:0007669"/>
    <property type="project" value="UniProtKB-EC"/>
</dbReference>